<name>A0A1D9G5X0_MOOP1</name>
<proteinExistence type="predicted"/>
<dbReference type="InterPro" id="IPR023210">
    <property type="entry name" value="NADP_OxRdtase_dom"/>
</dbReference>
<dbReference type="InterPro" id="IPR053135">
    <property type="entry name" value="AKR2_Oxidoreductase"/>
</dbReference>
<dbReference type="Gene3D" id="3.20.20.100">
    <property type="entry name" value="NADP-dependent oxidoreductase domain"/>
    <property type="match status" value="1"/>
</dbReference>
<dbReference type="PANTHER" id="PTHR43312">
    <property type="entry name" value="D-THREO-ALDOSE 1-DEHYDROGENASE"/>
    <property type="match status" value="1"/>
</dbReference>
<dbReference type="EMBL" id="CP017708">
    <property type="protein sequence ID" value="AOY83049.1"/>
    <property type="molecule type" value="Genomic_DNA"/>
</dbReference>
<accession>A0A1D9G5X0</accession>
<dbReference type="SUPFAM" id="SSF51430">
    <property type="entry name" value="NAD(P)-linked oxidoreductase"/>
    <property type="match status" value="1"/>
</dbReference>
<organism evidence="2 3">
    <name type="scientific">Moorena producens (strain JHB)</name>
    <dbReference type="NCBI Taxonomy" id="1454205"/>
    <lineage>
        <taxon>Bacteria</taxon>
        <taxon>Bacillati</taxon>
        <taxon>Cyanobacteriota</taxon>
        <taxon>Cyanophyceae</taxon>
        <taxon>Coleofasciculales</taxon>
        <taxon>Coleofasciculaceae</taxon>
        <taxon>Moorena</taxon>
    </lineage>
</organism>
<dbReference type="Pfam" id="PF00248">
    <property type="entry name" value="Aldo_ket_red"/>
    <property type="match status" value="1"/>
</dbReference>
<evidence type="ECO:0000313" key="2">
    <source>
        <dbReference type="EMBL" id="AOY83049.1"/>
    </source>
</evidence>
<dbReference type="InterPro" id="IPR036812">
    <property type="entry name" value="NAD(P)_OxRdtase_dom_sf"/>
</dbReference>
<protein>
    <submittedName>
        <fullName evidence="2">Aldo/keto reductase</fullName>
    </submittedName>
</protein>
<evidence type="ECO:0000259" key="1">
    <source>
        <dbReference type="Pfam" id="PF00248"/>
    </source>
</evidence>
<feature type="domain" description="NADP-dependent oxidoreductase" evidence="1">
    <location>
        <begin position="27"/>
        <end position="193"/>
    </location>
</feature>
<reference evidence="3" key="1">
    <citation type="submission" date="2016-10" db="EMBL/GenBank/DDBJ databases">
        <title>Comparative genomics uncovers the prolific and rare metabolic potential of the cyanobacterial genus Moorea.</title>
        <authorList>
            <person name="Leao T."/>
            <person name="Castelao G."/>
            <person name="Korobeynikov A."/>
            <person name="Monroe E.A."/>
            <person name="Podell S."/>
            <person name="Glukhov E."/>
            <person name="Allen E."/>
            <person name="Gerwick W.H."/>
            <person name="Gerwick L."/>
        </authorList>
    </citation>
    <scope>NUCLEOTIDE SEQUENCE [LARGE SCALE GENOMIC DNA]</scope>
    <source>
        <strain evidence="3">JHB</strain>
    </source>
</reference>
<evidence type="ECO:0000313" key="3">
    <source>
        <dbReference type="Proteomes" id="UP000176944"/>
    </source>
</evidence>
<gene>
    <name evidence="2" type="ORF">BJP36_27160</name>
</gene>
<dbReference type="PANTHER" id="PTHR43312:SF1">
    <property type="entry name" value="NADP-DEPENDENT OXIDOREDUCTASE DOMAIN-CONTAINING PROTEIN"/>
    <property type="match status" value="1"/>
</dbReference>
<sequence>MDIQTLSGNTVSILGLGAKNPMDKTCVEIAYEAGINYFFFYNLNYTSFLEGLKPILAAQRDQVVVSTGSNSRDLNQLREYFDQVRSLLDVDTIDVFFLEYISPKDDLHQVAVALNQIHTWKTEGLIRYVGATTHNRKLAVELLRKQSCDVLMHRYNMAHRKAEVEVFPAALKADIPVVGFTATRWGSLLQGHKDWKNPAPTAADCYRMVLRQPAIRLVLTAPKTESELVENLRILQSPELSLQEVNHWQTYGDLIYGTGQDSFDNKWP</sequence>
<dbReference type="AlphaFoldDB" id="A0A1D9G5X0"/>
<dbReference type="Proteomes" id="UP000176944">
    <property type="component" value="Chromosome"/>
</dbReference>